<sequence>MNALNLAAFHWIAAGSHPTPWVLSAASALAPWGSWLCGAILVAALWRRRADRVYLCIVAAMAGVTSLVSHAIAQPLNTPRPFVLGLAPAYIEHAGRGGLPSTHAAVMFLVALAFLLRPGLRRLGVALLALAAATGWARIYVGVHFPLDIVAGLLLAGVIAGALAIAQRCVHAAMPRADRASGDQDTAHSLWRPS</sequence>
<evidence type="ECO:0000256" key="1">
    <source>
        <dbReference type="SAM" id="Phobius"/>
    </source>
</evidence>
<feature type="transmembrane region" description="Helical" evidence="1">
    <location>
        <begin position="53"/>
        <end position="73"/>
    </location>
</feature>
<dbReference type="PATRIC" id="fig|34073.19.peg.2021"/>
<dbReference type="SMART" id="SM00014">
    <property type="entry name" value="acidPPc"/>
    <property type="match status" value="1"/>
</dbReference>
<dbReference type="AlphaFoldDB" id="A0A0H2M3P3"/>
<evidence type="ECO:0000313" key="4">
    <source>
        <dbReference type="Proteomes" id="UP000035170"/>
    </source>
</evidence>
<feature type="domain" description="Phosphatidic acid phosphatase type 2/haloperoxidase" evidence="2">
    <location>
        <begin position="53"/>
        <end position="164"/>
    </location>
</feature>
<accession>A0A0H2M3P3</accession>
<evidence type="ECO:0000313" key="3">
    <source>
        <dbReference type="EMBL" id="KLN56766.1"/>
    </source>
</evidence>
<gene>
    <name evidence="3" type="primary">ybjG2</name>
    <name evidence="3" type="ORF">VPARA_19690</name>
</gene>
<keyword evidence="1" id="KW-0812">Transmembrane</keyword>
<dbReference type="SUPFAM" id="SSF48317">
    <property type="entry name" value="Acid phosphatase/Vanadium-dependent haloperoxidase"/>
    <property type="match status" value="1"/>
</dbReference>
<dbReference type="Pfam" id="PF01569">
    <property type="entry name" value="PAP2"/>
    <property type="match status" value="1"/>
</dbReference>
<dbReference type="EMBL" id="JZWI01000009">
    <property type="protein sequence ID" value="KLN56766.1"/>
    <property type="molecule type" value="Genomic_DNA"/>
</dbReference>
<keyword evidence="3" id="KW-0378">Hydrolase</keyword>
<keyword evidence="4" id="KW-1185">Reference proteome</keyword>
<dbReference type="GO" id="GO:0050380">
    <property type="term" value="F:undecaprenyl-diphosphatase activity"/>
    <property type="evidence" value="ECO:0007669"/>
    <property type="project" value="UniProtKB-EC"/>
</dbReference>
<keyword evidence="1" id="KW-0472">Membrane</keyword>
<comment type="caution">
    <text evidence="3">The sequence shown here is derived from an EMBL/GenBank/DDBJ whole genome shotgun (WGS) entry which is preliminary data.</text>
</comment>
<dbReference type="EC" id="3.6.1.27" evidence="3"/>
<keyword evidence="1" id="KW-1133">Transmembrane helix</keyword>
<dbReference type="PANTHER" id="PTHR14969">
    <property type="entry name" value="SPHINGOSINE-1-PHOSPHATE PHOSPHOHYDROLASE"/>
    <property type="match status" value="1"/>
</dbReference>
<feature type="transmembrane region" description="Helical" evidence="1">
    <location>
        <begin position="28"/>
        <end position="46"/>
    </location>
</feature>
<dbReference type="PANTHER" id="PTHR14969:SF13">
    <property type="entry name" value="AT30094P"/>
    <property type="match status" value="1"/>
</dbReference>
<feature type="transmembrane region" description="Helical" evidence="1">
    <location>
        <begin position="149"/>
        <end position="166"/>
    </location>
</feature>
<dbReference type="Gene3D" id="1.20.144.10">
    <property type="entry name" value="Phosphatidic acid phosphatase type 2/haloperoxidase"/>
    <property type="match status" value="1"/>
</dbReference>
<feature type="transmembrane region" description="Helical" evidence="1">
    <location>
        <begin position="93"/>
        <end position="116"/>
    </location>
</feature>
<name>A0A0H2M3P3_VARPD</name>
<reference evidence="3 4" key="1">
    <citation type="submission" date="2015-03" db="EMBL/GenBank/DDBJ databases">
        <title>Genome sequence of Variovorax paradoxus TBEA6.</title>
        <authorList>
            <person name="Poehlein A."/>
            <person name="Schuldes J."/>
            <person name="Wuebbeler J.H."/>
            <person name="Hiessl S."/>
            <person name="Steinbuechel A."/>
            <person name="Daniel R."/>
        </authorList>
    </citation>
    <scope>NUCLEOTIDE SEQUENCE [LARGE SCALE GENOMIC DNA]</scope>
    <source>
        <strain evidence="3 4">TBEA6</strain>
    </source>
</reference>
<feature type="transmembrane region" description="Helical" evidence="1">
    <location>
        <begin position="123"/>
        <end position="143"/>
    </location>
</feature>
<evidence type="ECO:0000259" key="2">
    <source>
        <dbReference type="SMART" id="SM00014"/>
    </source>
</evidence>
<dbReference type="InterPro" id="IPR000326">
    <property type="entry name" value="PAP2/HPO"/>
</dbReference>
<proteinExistence type="predicted"/>
<dbReference type="RefSeq" id="WP_047784349.1">
    <property type="nucleotide sequence ID" value="NZ_JZWI01000009.1"/>
</dbReference>
<organism evidence="3 4">
    <name type="scientific">Variovorax paradoxus</name>
    <dbReference type="NCBI Taxonomy" id="34073"/>
    <lineage>
        <taxon>Bacteria</taxon>
        <taxon>Pseudomonadati</taxon>
        <taxon>Pseudomonadota</taxon>
        <taxon>Betaproteobacteria</taxon>
        <taxon>Burkholderiales</taxon>
        <taxon>Comamonadaceae</taxon>
        <taxon>Variovorax</taxon>
    </lineage>
</organism>
<dbReference type="Proteomes" id="UP000035170">
    <property type="component" value="Unassembled WGS sequence"/>
</dbReference>
<protein>
    <submittedName>
        <fullName evidence="3">Putative undecaprenyl-diphosphatase YbjG</fullName>
        <ecNumber evidence="3">3.6.1.27</ecNumber>
    </submittedName>
</protein>
<dbReference type="InterPro" id="IPR036938">
    <property type="entry name" value="PAP2/HPO_sf"/>
</dbReference>